<organism evidence="1 2">
    <name type="scientific">Candidatus Cryptobacteroides merdipullorum</name>
    <dbReference type="NCBI Taxonomy" id="2840771"/>
    <lineage>
        <taxon>Bacteria</taxon>
        <taxon>Pseudomonadati</taxon>
        <taxon>Bacteroidota</taxon>
        <taxon>Bacteroidia</taxon>
        <taxon>Bacteroidales</taxon>
        <taxon>Candidatus Cryptobacteroides</taxon>
    </lineage>
</organism>
<comment type="caution">
    <text evidence="1">The sequence shown here is derived from an EMBL/GenBank/DDBJ whole genome shotgun (WGS) entry which is preliminary data.</text>
</comment>
<proteinExistence type="predicted"/>
<evidence type="ECO:0000313" key="2">
    <source>
        <dbReference type="Proteomes" id="UP000886881"/>
    </source>
</evidence>
<protein>
    <recommendedName>
        <fullName evidence="3">6-bladed beta-propeller</fullName>
    </recommendedName>
</protein>
<name>A0A9D1GMC3_9BACT</name>
<accession>A0A9D1GMC3</accession>
<gene>
    <name evidence="1" type="ORF">IAC35_02890</name>
</gene>
<evidence type="ECO:0000313" key="1">
    <source>
        <dbReference type="EMBL" id="HIT46786.1"/>
    </source>
</evidence>
<dbReference type="AlphaFoldDB" id="A0A9D1GMC3"/>
<evidence type="ECO:0008006" key="3">
    <source>
        <dbReference type="Google" id="ProtNLM"/>
    </source>
</evidence>
<dbReference type="EMBL" id="DVLC01000055">
    <property type="protein sequence ID" value="HIT46786.1"/>
    <property type="molecule type" value="Genomic_DNA"/>
</dbReference>
<dbReference type="Proteomes" id="UP000886881">
    <property type="component" value="Unassembled WGS sequence"/>
</dbReference>
<dbReference type="SUPFAM" id="SSF75011">
    <property type="entry name" value="3-carboxy-cis,cis-mucoante lactonizing enzyme"/>
    <property type="match status" value="1"/>
</dbReference>
<sequence length="342" mass="38942">MKNRVRYELPEFISESEGVFEVLTDTLYGFSAISDIAVYEDKVIVSAVNLESGKCIHVFDKNTGNLLVSTLNSGRGPKELLYSLNCNFNQNRGIMTFYDALVAKKLWFQVDSLLNDGLSAVNEQPFIAPKWNRHIVDLEDATLYMGSESYLYRDTSKVNRMELCDGSGNVLSSWNEFPVIDDDRKRFNMYYQDRIAVSPDETHLAVATTLGGILEIFSLKDNIIRNVTTEYFIEPDFAVNENGGYSFNDNTVDSFNDIYATDNRIYAVFGVGVRLKGNFAKPLDEQELIYTDIAVFDWEGTPERLIHTDYRIEKLCLDEDADMLYAIVNDIEGNAWLGRIKL</sequence>
<dbReference type="Pfam" id="PF15869">
    <property type="entry name" value="TolB_like"/>
    <property type="match status" value="1"/>
</dbReference>
<reference evidence="1" key="2">
    <citation type="journal article" date="2021" name="PeerJ">
        <title>Extensive microbial diversity within the chicken gut microbiome revealed by metagenomics and culture.</title>
        <authorList>
            <person name="Gilroy R."/>
            <person name="Ravi A."/>
            <person name="Getino M."/>
            <person name="Pursley I."/>
            <person name="Horton D.L."/>
            <person name="Alikhan N.F."/>
            <person name="Baker D."/>
            <person name="Gharbi K."/>
            <person name="Hall N."/>
            <person name="Watson M."/>
            <person name="Adriaenssens E.M."/>
            <person name="Foster-Nyarko E."/>
            <person name="Jarju S."/>
            <person name="Secka A."/>
            <person name="Antonio M."/>
            <person name="Oren A."/>
            <person name="Chaudhuri R.R."/>
            <person name="La Ragione R."/>
            <person name="Hildebrand F."/>
            <person name="Pallen M.J."/>
        </authorList>
    </citation>
    <scope>NUCLEOTIDE SEQUENCE</scope>
    <source>
        <strain evidence="1">ChiHecec2B26-709</strain>
    </source>
</reference>
<reference evidence="1" key="1">
    <citation type="submission" date="2020-10" db="EMBL/GenBank/DDBJ databases">
        <authorList>
            <person name="Gilroy R."/>
        </authorList>
    </citation>
    <scope>NUCLEOTIDE SEQUENCE</scope>
    <source>
        <strain evidence="1">ChiHecec2B26-709</strain>
    </source>
</reference>